<evidence type="ECO:0000259" key="1">
    <source>
        <dbReference type="PROSITE" id="PS51186"/>
    </source>
</evidence>
<dbReference type="AlphaFoldDB" id="A0A0U5JRJ8"/>
<dbReference type="Pfam" id="PF00583">
    <property type="entry name" value="Acetyltransf_1"/>
    <property type="match status" value="1"/>
</dbReference>
<name>A0A0U5JRJ8_LIMRT</name>
<reference evidence="2" key="1">
    <citation type="submission" date="2015-10" db="EMBL/GenBank/DDBJ databases">
        <authorList>
            <person name="Gilbert D.G."/>
        </authorList>
    </citation>
    <scope>NUCLEOTIDE SEQUENCE</scope>
    <source>
        <strain evidence="2">3c6</strain>
    </source>
</reference>
<evidence type="ECO:0000313" key="2">
    <source>
        <dbReference type="EMBL" id="CUR39485.1"/>
    </source>
</evidence>
<dbReference type="RefSeq" id="WP_339111189.1">
    <property type="nucleotide sequence ID" value="NZ_CP179918.1"/>
</dbReference>
<dbReference type="GO" id="GO:0016747">
    <property type="term" value="F:acyltransferase activity, transferring groups other than amino-acyl groups"/>
    <property type="evidence" value="ECO:0007669"/>
    <property type="project" value="InterPro"/>
</dbReference>
<proteinExistence type="predicted"/>
<organism evidence="2">
    <name type="scientific">Limosilactobacillus reuteri</name>
    <name type="common">Lactobacillus reuteri</name>
    <dbReference type="NCBI Taxonomy" id="1598"/>
    <lineage>
        <taxon>Bacteria</taxon>
        <taxon>Bacillati</taxon>
        <taxon>Bacillota</taxon>
        <taxon>Bacilli</taxon>
        <taxon>Lactobacillales</taxon>
        <taxon>Lactobacillaceae</taxon>
        <taxon>Limosilactobacillus</taxon>
    </lineage>
</organism>
<dbReference type="EMBL" id="LN887449">
    <property type="protein sequence ID" value="CUR39485.1"/>
    <property type="molecule type" value="Genomic_DNA"/>
</dbReference>
<gene>
    <name evidence="2" type="ORF">LRLP16767_LR3C6_01452</name>
</gene>
<dbReference type="InterPro" id="IPR000182">
    <property type="entry name" value="GNAT_dom"/>
</dbReference>
<feature type="domain" description="N-acetyltransferase" evidence="1">
    <location>
        <begin position="3"/>
        <end position="169"/>
    </location>
</feature>
<sequence length="173" mass="20037">MAFELVKLTSDDIEQFEADMQEAFNKGAEYYSGQKEDVLPKKDIEESLNAKGAVAYKAMMDGEMVGGTILNIDHATGHNHLDFLYVKDGYQGKKISQQIWNKIEELYPKTKSWETCTPYFDQRNIHFYINKLGFHAVEFFNKYHKESGEEETYAGGNLTGMFRFEKEMNNNKN</sequence>
<accession>A0A0U5JRJ8</accession>
<dbReference type="CDD" id="cd04301">
    <property type="entry name" value="NAT_SF"/>
    <property type="match status" value="1"/>
</dbReference>
<dbReference type="SUPFAM" id="SSF55729">
    <property type="entry name" value="Acyl-CoA N-acyltransferases (Nat)"/>
    <property type="match status" value="1"/>
</dbReference>
<dbReference type="InterPro" id="IPR016181">
    <property type="entry name" value="Acyl_CoA_acyltransferase"/>
</dbReference>
<dbReference type="PROSITE" id="PS51186">
    <property type="entry name" value="GNAT"/>
    <property type="match status" value="1"/>
</dbReference>
<dbReference type="Gene3D" id="3.40.630.30">
    <property type="match status" value="1"/>
</dbReference>
<protein>
    <recommendedName>
        <fullName evidence="1">N-acetyltransferase domain-containing protein</fullName>
    </recommendedName>
</protein>